<name>A0A420HU55_9PEZI</name>
<dbReference type="InterPro" id="IPR004331">
    <property type="entry name" value="SPX_dom"/>
</dbReference>
<dbReference type="EMBL" id="MCBQ01016065">
    <property type="protein sequence ID" value="RKF60960.1"/>
    <property type="molecule type" value="Genomic_DNA"/>
</dbReference>
<keyword evidence="3" id="KW-1185">Reference proteome</keyword>
<proteinExistence type="predicted"/>
<dbReference type="PROSITE" id="PS51382">
    <property type="entry name" value="SPX"/>
    <property type="match status" value="1"/>
</dbReference>
<dbReference type="AlphaFoldDB" id="A0A420HU55"/>
<organism evidence="2 3">
    <name type="scientific">Golovinomyces cichoracearum</name>
    <dbReference type="NCBI Taxonomy" id="62708"/>
    <lineage>
        <taxon>Eukaryota</taxon>
        <taxon>Fungi</taxon>
        <taxon>Dikarya</taxon>
        <taxon>Ascomycota</taxon>
        <taxon>Pezizomycotina</taxon>
        <taxon>Leotiomycetes</taxon>
        <taxon>Erysiphales</taxon>
        <taxon>Erysiphaceae</taxon>
        <taxon>Golovinomyces</taxon>
    </lineage>
</organism>
<protein>
    <submittedName>
        <fullName evidence="2">Putative RING finger protein C6B12.07c</fullName>
    </submittedName>
</protein>
<dbReference type="Pfam" id="PF03105">
    <property type="entry name" value="SPX"/>
    <property type="match status" value="1"/>
</dbReference>
<feature type="domain" description="SPX" evidence="1">
    <location>
        <begin position="1"/>
        <end position="309"/>
    </location>
</feature>
<gene>
    <name evidence="2" type="ORF">GcM3_160008</name>
</gene>
<sequence length="363" mass="41997">MKFAHEYRSVLETEEFPAQWVAYAVPYRQLKKCLKKVRSFSLLTAQLELQDVGVNLSVPKQTSYSRNKKLLCTGEPTIVDRKNQTHNNNKTSAPNNYIHFHPQKVDTENDITQSTINNLQSYVNSRDEKSSLTKYRAREDLSLEQEISPLIVNVEFFNILKKDVALLELLQSQEQESLGNQIEALSTAITNLAKPSKFRKTDMYRWRELFEIYLRAGVFFSNNELDCGIRDSKKAAKQLTWFQSELSRRGLGNMFKLSASRDALEHFVAINISLLHLLKFQEINQKAISKILKSMSGLLFNSKLPTESYQKEKKPRFNLFVLYITEEITSVKIFMKSNKKLLARNHLDASIKSSKIQNEEKLT</sequence>
<dbReference type="Proteomes" id="UP000283383">
    <property type="component" value="Unassembled WGS sequence"/>
</dbReference>
<evidence type="ECO:0000313" key="3">
    <source>
        <dbReference type="Proteomes" id="UP000283383"/>
    </source>
</evidence>
<comment type="caution">
    <text evidence="2">The sequence shown here is derived from an EMBL/GenBank/DDBJ whole genome shotgun (WGS) entry which is preliminary data.</text>
</comment>
<accession>A0A420HU55</accession>
<evidence type="ECO:0000259" key="1">
    <source>
        <dbReference type="PROSITE" id="PS51382"/>
    </source>
</evidence>
<evidence type="ECO:0000313" key="2">
    <source>
        <dbReference type="EMBL" id="RKF60960.1"/>
    </source>
</evidence>
<reference evidence="2 3" key="1">
    <citation type="journal article" date="2018" name="BMC Genomics">
        <title>Comparative genome analyses reveal sequence features reflecting distinct modes of host-adaptation between dicot and monocot powdery mildew.</title>
        <authorList>
            <person name="Wu Y."/>
            <person name="Ma X."/>
            <person name="Pan Z."/>
            <person name="Kale S.D."/>
            <person name="Song Y."/>
            <person name="King H."/>
            <person name="Zhang Q."/>
            <person name="Presley C."/>
            <person name="Deng X."/>
            <person name="Wei C.I."/>
            <person name="Xiao S."/>
        </authorList>
    </citation>
    <scope>NUCLEOTIDE SEQUENCE [LARGE SCALE GENOMIC DNA]</scope>
    <source>
        <strain evidence="2">UMSG3</strain>
    </source>
</reference>
<dbReference type="STRING" id="62708.A0A420HU55"/>